<evidence type="ECO:0000313" key="1">
    <source>
        <dbReference type="EMBL" id="EXJ61029.1"/>
    </source>
</evidence>
<evidence type="ECO:0000313" key="2">
    <source>
        <dbReference type="Proteomes" id="UP000019473"/>
    </source>
</evidence>
<dbReference type="HOGENOM" id="CLU_1805989_0_0_1"/>
<sequence>MASIPLPSAEIRCGGVGCRTWHSSICMFLPCFPGQDPVQQVASLRLTTACHIFHHSAELDMPTLKPLQSALCLVWALLPRDFCSAISPMARRRLSWRASYRTFQQLIQVRPQQVYAGGLGYCFHIHNFCRDQLQHLEGFVGSY</sequence>
<accession>W9WRP9</accession>
<dbReference type="Proteomes" id="UP000019473">
    <property type="component" value="Unassembled WGS sequence"/>
</dbReference>
<dbReference type="VEuPathDB" id="FungiDB:A1O7_05182"/>
<dbReference type="AlphaFoldDB" id="W9WRP9"/>
<protein>
    <submittedName>
        <fullName evidence="1">Uncharacterized protein</fullName>
    </submittedName>
</protein>
<name>W9WRP9_9EURO</name>
<comment type="caution">
    <text evidence="1">The sequence shown here is derived from an EMBL/GenBank/DDBJ whole genome shotgun (WGS) entry which is preliminary data.</text>
</comment>
<reference evidence="1 2" key="1">
    <citation type="submission" date="2013-03" db="EMBL/GenBank/DDBJ databases">
        <title>The Genome Sequence of Cladophialophora yegresii CBS 114405.</title>
        <authorList>
            <consortium name="The Broad Institute Genomics Platform"/>
            <person name="Cuomo C."/>
            <person name="de Hoog S."/>
            <person name="Gorbushina A."/>
            <person name="Walker B."/>
            <person name="Young S.K."/>
            <person name="Zeng Q."/>
            <person name="Gargeya S."/>
            <person name="Fitzgerald M."/>
            <person name="Haas B."/>
            <person name="Abouelleil A."/>
            <person name="Allen A.W."/>
            <person name="Alvarado L."/>
            <person name="Arachchi H.M."/>
            <person name="Berlin A.M."/>
            <person name="Chapman S.B."/>
            <person name="Gainer-Dewar J."/>
            <person name="Goldberg J."/>
            <person name="Griggs A."/>
            <person name="Gujja S."/>
            <person name="Hansen M."/>
            <person name="Howarth C."/>
            <person name="Imamovic A."/>
            <person name="Ireland A."/>
            <person name="Larimer J."/>
            <person name="McCowan C."/>
            <person name="Murphy C."/>
            <person name="Pearson M."/>
            <person name="Poon T.W."/>
            <person name="Priest M."/>
            <person name="Roberts A."/>
            <person name="Saif S."/>
            <person name="Shea T."/>
            <person name="Sisk P."/>
            <person name="Sykes S."/>
            <person name="Wortman J."/>
            <person name="Nusbaum C."/>
            <person name="Birren B."/>
        </authorList>
    </citation>
    <scope>NUCLEOTIDE SEQUENCE [LARGE SCALE GENOMIC DNA]</scope>
    <source>
        <strain evidence="1 2">CBS 114405</strain>
    </source>
</reference>
<proteinExistence type="predicted"/>
<keyword evidence="2" id="KW-1185">Reference proteome</keyword>
<gene>
    <name evidence="1" type="ORF">A1O7_05182</name>
</gene>
<organism evidence="1 2">
    <name type="scientific">Cladophialophora yegresii CBS 114405</name>
    <dbReference type="NCBI Taxonomy" id="1182544"/>
    <lineage>
        <taxon>Eukaryota</taxon>
        <taxon>Fungi</taxon>
        <taxon>Dikarya</taxon>
        <taxon>Ascomycota</taxon>
        <taxon>Pezizomycotina</taxon>
        <taxon>Eurotiomycetes</taxon>
        <taxon>Chaetothyriomycetidae</taxon>
        <taxon>Chaetothyriales</taxon>
        <taxon>Herpotrichiellaceae</taxon>
        <taxon>Cladophialophora</taxon>
    </lineage>
</organism>
<dbReference type="RefSeq" id="XP_007757382.1">
    <property type="nucleotide sequence ID" value="XM_007759192.1"/>
</dbReference>
<dbReference type="EMBL" id="AMGW01000003">
    <property type="protein sequence ID" value="EXJ61029.1"/>
    <property type="molecule type" value="Genomic_DNA"/>
</dbReference>
<dbReference type="GeneID" id="19179767"/>